<feature type="compositionally biased region" description="Low complexity" evidence="5">
    <location>
        <begin position="258"/>
        <end position="267"/>
    </location>
</feature>
<keyword evidence="4" id="KW-0805">Transcription regulation</keyword>
<dbReference type="PROSITE" id="PS51666">
    <property type="entry name" value="QLQ"/>
    <property type="match status" value="1"/>
</dbReference>
<evidence type="ECO:0000313" key="8">
    <source>
        <dbReference type="EMBL" id="CAK9858179.1"/>
    </source>
</evidence>
<accession>A0ABP1A6T4</accession>
<feature type="region of interest" description="Disordered" evidence="5">
    <location>
        <begin position="165"/>
        <end position="205"/>
    </location>
</feature>
<feature type="compositionally biased region" description="Low complexity" evidence="5">
    <location>
        <begin position="194"/>
        <end position="205"/>
    </location>
</feature>
<dbReference type="SMART" id="SM00951">
    <property type="entry name" value="QLQ"/>
    <property type="match status" value="1"/>
</dbReference>
<name>A0ABP1A6T4_9BRYO</name>
<dbReference type="Pfam" id="PF08880">
    <property type="entry name" value="QLQ"/>
    <property type="match status" value="1"/>
</dbReference>
<sequence>MGSEHGGPGLCDTRLLIRGESGPLSSSAYNHQSAAYHHYKPAGASLCGGAEGMNEMGTQSLHSSISGGRAPFTSGQWAELEHQALIFKYMMAGVNVPQDLLIPIRRSVADLISGMTASHHAANLRWGPIHRGVPSNADPEPGRCRRTDGKKWRCGRDVVPDQKYCERHMHRGRHRPRRHADGQAGATGGPPGPGSATSSSGGAAAVSGITNVGPIRSSGSAPTSASSFSLSSLRPSNLSVKSFSSSHSGSPGSGGGSSPAASSQFGQLPNLTSSPSGASNLSNKDYSQVDVSGMQSASQQQQQAYVNNAYGGGAESVSVGRESEGQPLRHFFDDWPRSRDQSAMTWGSGVDDSERSNSDNLTHAPNNTQLSISIPIT</sequence>
<keyword evidence="4" id="KW-0804">Transcription</keyword>
<proteinExistence type="inferred from homology"/>
<evidence type="ECO:0000256" key="5">
    <source>
        <dbReference type="SAM" id="MobiDB-lite"/>
    </source>
</evidence>
<gene>
    <name evidence="8" type="ORF">CSSPJE1EN2_LOCUS1174</name>
</gene>
<evidence type="ECO:0000256" key="1">
    <source>
        <dbReference type="ARBA" id="ARBA00004123"/>
    </source>
</evidence>
<evidence type="ECO:0000313" key="9">
    <source>
        <dbReference type="Proteomes" id="UP001497522"/>
    </source>
</evidence>
<dbReference type="PANTHER" id="PTHR31602:SF8">
    <property type="entry name" value="GROWTH-REGULATING FACTOR 5"/>
    <property type="match status" value="1"/>
</dbReference>
<comment type="domain">
    <text evidence="4">The QLQ domain and WRC domain may be involved in protein-protein interaction and DNA-binding, respectively.</text>
</comment>
<keyword evidence="4" id="KW-0010">Activator</keyword>
<dbReference type="PANTHER" id="PTHR31602">
    <property type="entry name" value="GROWTH-REGULATING FACTOR 5"/>
    <property type="match status" value="1"/>
</dbReference>
<feature type="domain" description="WRC" evidence="7">
    <location>
        <begin position="138"/>
        <end position="182"/>
    </location>
</feature>
<evidence type="ECO:0000256" key="4">
    <source>
        <dbReference type="RuleBase" id="RU367127"/>
    </source>
</evidence>
<dbReference type="InterPro" id="IPR014977">
    <property type="entry name" value="WRC_dom"/>
</dbReference>
<dbReference type="InterPro" id="IPR014978">
    <property type="entry name" value="Gln-Leu-Gln_QLQ"/>
</dbReference>
<feature type="region of interest" description="Disordered" evidence="5">
    <location>
        <begin position="237"/>
        <end position="302"/>
    </location>
</feature>
<evidence type="ECO:0000256" key="3">
    <source>
        <dbReference type="ARBA" id="ARBA00023242"/>
    </source>
</evidence>
<keyword evidence="3 4" id="KW-0539">Nucleus</keyword>
<feature type="domain" description="QLQ" evidence="6">
    <location>
        <begin position="71"/>
        <end position="106"/>
    </location>
</feature>
<dbReference type="InterPro" id="IPR031137">
    <property type="entry name" value="GRF"/>
</dbReference>
<evidence type="ECO:0000259" key="6">
    <source>
        <dbReference type="PROSITE" id="PS51666"/>
    </source>
</evidence>
<feature type="compositionally biased region" description="Basic and acidic residues" evidence="5">
    <location>
        <begin position="140"/>
        <end position="150"/>
    </location>
</feature>
<evidence type="ECO:0000256" key="2">
    <source>
        <dbReference type="ARBA" id="ARBA00008122"/>
    </source>
</evidence>
<reference evidence="8 9" key="1">
    <citation type="submission" date="2024-03" db="EMBL/GenBank/DDBJ databases">
        <authorList>
            <consortium name="ELIXIR-Norway"/>
            <consortium name="Elixir Norway"/>
        </authorList>
    </citation>
    <scope>NUCLEOTIDE SEQUENCE [LARGE SCALE GENOMIC DNA]</scope>
</reference>
<feature type="compositionally biased region" description="Polar residues" evidence="5">
    <location>
        <begin position="269"/>
        <end position="294"/>
    </location>
</feature>
<comment type="similarity">
    <text evidence="2 4">Belongs to the GRF family.</text>
</comment>
<feature type="compositionally biased region" description="Low complexity" evidence="5">
    <location>
        <begin position="237"/>
        <end position="250"/>
    </location>
</feature>
<feature type="compositionally biased region" description="Polar residues" evidence="5">
    <location>
        <begin position="358"/>
        <end position="377"/>
    </location>
</feature>
<keyword evidence="9" id="KW-1185">Reference proteome</keyword>
<organism evidence="8 9">
    <name type="scientific">Sphagnum jensenii</name>
    <dbReference type="NCBI Taxonomy" id="128206"/>
    <lineage>
        <taxon>Eukaryota</taxon>
        <taxon>Viridiplantae</taxon>
        <taxon>Streptophyta</taxon>
        <taxon>Embryophyta</taxon>
        <taxon>Bryophyta</taxon>
        <taxon>Sphagnophytina</taxon>
        <taxon>Sphagnopsida</taxon>
        <taxon>Sphagnales</taxon>
        <taxon>Sphagnaceae</taxon>
        <taxon>Sphagnum</taxon>
    </lineage>
</organism>
<evidence type="ECO:0000259" key="7">
    <source>
        <dbReference type="PROSITE" id="PS51667"/>
    </source>
</evidence>
<feature type="compositionally biased region" description="Basic residues" evidence="5">
    <location>
        <begin position="168"/>
        <end position="178"/>
    </location>
</feature>
<feature type="non-terminal residue" evidence="8">
    <location>
        <position position="1"/>
    </location>
</feature>
<comment type="function">
    <text evidence="4">Transcription activator.</text>
</comment>
<dbReference type="Pfam" id="PF08879">
    <property type="entry name" value="WRC"/>
    <property type="match status" value="1"/>
</dbReference>
<dbReference type="EMBL" id="OZ023702">
    <property type="protein sequence ID" value="CAK9858179.1"/>
    <property type="molecule type" value="Genomic_DNA"/>
</dbReference>
<feature type="region of interest" description="Disordered" evidence="5">
    <location>
        <begin position="127"/>
        <end position="150"/>
    </location>
</feature>
<dbReference type="Proteomes" id="UP001497522">
    <property type="component" value="Chromosome 1"/>
</dbReference>
<feature type="region of interest" description="Disordered" evidence="5">
    <location>
        <begin position="338"/>
        <end position="377"/>
    </location>
</feature>
<protein>
    <recommendedName>
        <fullName evidence="4">Growth-regulating factor</fullName>
    </recommendedName>
</protein>
<comment type="subcellular location">
    <subcellularLocation>
        <location evidence="1 4">Nucleus</location>
    </subcellularLocation>
</comment>
<dbReference type="PROSITE" id="PS51667">
    <property type="entry name" value="WRC"/>
    <property type="match status" value="1"/>
</dbReference>